<comment type="caution">
    <text evidence="1">The sequence shown here is derived from an EMBL/GenBank/DDBJ whole genome shotgun (WGS) entry which is preliminary data.</text>
</comment>
<evidence type="ECO:0000313" key="2">
    <source>
        <dbReference type="Proteomes" id="UP001054252"/>
    </source>
</evidence>
<name>A0AAV5MP59_9ROSI</name>
<evidence type="ECO:0000313" key="1">
    <source>
        <dbReference type="EMBL" id="GKV50202.1"/>
    </source>
</evidence>
<accession>A0AAV5MP59</accession>
<organism evidence="1 2">
    <name type="scientific">Rubroshorea leprosula</name>
    <dbReference type="NCBI Taxonomy" id="152421"/>
    <lineage>
        <taxon>Eukaryota</taxon>
        <taxon>Viridiplantae</taxon>
        <taxon>Streptophyta</taxon>
        <taxon>Embryophyta</taxon>
        <taxon>Tracheophyta</taxon>
        <taxon>Spermatophyta</taxon>
        <taxon>Magnoliopsida</taxon>
        <taxon>eudicotyledons</taxon>
        <taxon>Gunneridae</taxon>
        <taxon>Pentapetalae</taxon>
        <taxon>rosids</taxon>
        <taxon>malvids</taxon>
        <taxon>Malvales</taxon>
        <taxon>Dipterocarpaceae</taxon>
        <taxon>Rubroshorea</taxon>
    </lineage>
</organism>
<proteinExistence type="predicted"/>
<dbReference type="Proteomes" id="UP001054252">
    <property type="component" value="Unassembled WGS sequence"/>
</dbReference>
<reference evidence="1 2" key="1">
    <citation type="journal article" date="2021" name="Commun. Biol.">
        <title>The genome of Shorea leprosula (Dipterocarpaceae) highlights the ecological relevance of drought in aseasonal tropical rainforests.</title>
        <authorList>
            <person name="Ng K.K.S."/>
            <person name="Kobayashi M.J."/>
            <person name="Fawcett J.A."/>
            <person name="Hatakeyama M."/>
            <person name="Paape T."/>
            <person name="Ng C.H."/>
            <person name="Ang C.C."/>
            <person name="Tnah L.H."/>
            <person name="Lee C.T."/>
            <person name="Nishiyama T."/>
            <person name="Sese J."/>
            <person name="O'Brien M.J."/>
            <person name="Copetti D."/>
            <person name="Mohd Noor M.I."/>
            <person name="Ong R.C."/>
            <person name="Putra M."/>
            <person name="Sireger I.Z."/>
            <person name="Indrioko S."/>
            <person name="Kosugi Y."/>
            <person name="Izuno A."/>
            <person name="Isagi Y."/>
            <person name="Lee S.L."/>
            <person name="Shimizu K.K."/>
        </authorList>
    </citation>
    <scope>NUCLEOTIDE SEQUENCE [LARGE SCALE GENOMIC DNA]</scope>
    <source>
        <strain evidence="1">214</strain>
    </source>
</reference>
<keyword evidence="2" id="KW-1185">Reference proteome</keyword>
<dbReference type="AlphaFoldDB" id="A0AAV5MP59"/>
<gene>
    <name evidence="1" type="ORF">SLEP1_g56915</name>
</gene>
<protein>
    <submittedName>
        <fullName evidence="1">Uncharacterized protein</fullName>
    </submittedName>
</protein>
<dbReference type="EMBL" id="BPVZ01000348">
    <property type="protein sequence ID" value="GKV50202.1"/>
    <property type="molecule type" value="Genomic_DNA"/>
</dbReference>
<sequence>MYRKGEQRLFTCLCFFLYLKQTKTQVPQLVSHFKNFLHDRNSNTNS</sequence>